<dbReference type="PRINTS" id="PR00080">
    <property type="entry name" value="SDRFAMILY"/>
</dbReference>
<dbReference type="AlphaFoldDB" id="A0A4R8MXC8"/>
<evidence type="ECO:0000256" key="2">
    <source>
        <dbReference type="ARBA" id="ARBA00023002"/>
    </source>
</evidence>
<dbReference type="PANTHER" id="PTHR44196">
    <property type="entry name" value="DEHYDROGENASE/REDUCTASE SDR FAMILY MEMBER 7B"/>
    <property type="match status" value="1"/>
</dbReference>
<keyword evidence="5" id="KW-1185">Reference proteome</keyword>
<dbReference type="PRINTS" id="PR00081">
    <property type="entry name" value="GDHRDH"/>
</dbReference>
<gene>
    <name evidence="4" type="ORF">CLV96_0664</name>
</gene>
<evidence type="ECO:0000256" key="1">
    <source>
        <dbReference type="ARBA" id="ARBA00006484"/>
    </source>
</evidence>
<evidence type="ECO:0000313" key="5">
    <source>
        <dbReference type="Proteomes" id="UP000294684"/>
    </source>
</evidence>
<dbReference type="InterPro" id="IPR002347">
    <property type="entry name" value="SDR_fam"/>
</dbReference>
<keyword evidence="2" id="KW-0560">Oxidoreductase</keyword>
<dbReference type="STRING" id="1193051.LEP1GSC017_3301"/>
<protein>
    <submittedName>
        <fullName evidence="4">Short-subunit dehydrogenase</fullName>
    </submittedName>
</protein>
<proteinExistence type="inferred from homology"/>
<dbReference type="PANTHER" id="PTHR44196:SF1">
    <property type="entry name" value="DEHYDROGENASE_REDUCTASE SDR FAMILY MEMBER 7B"/>
    <property type="match status" value="1"/>
</dbReference>
<dbReference type="InterPro" id="IPR036291">
    <property type="entry name" value="NAD(P)-bd_dom_sf"/>
</dbReference>
<sequence length="276" mass="30248">MKPNHKYALITGGGGAIAEAIALRLENEGYQLLLSDINLEKMTRIKGLLKGNPKFYVCDQTNPDDIQNLVQNIQRDCPQLDVLINNAGYTKEGPFTNQSLKDVNRQIWINLLSPIQIIHGILPLMLKQGRGSIVSVVSIGGIVALADSSIYSAGKFGLRGFLTALYEELKNSNIKVSGVYPAAVDTPMLLHEALNGGTVLNWINAVQPPDAVAKAVLQGIKKGTVEIYVPYSDGIVSRLVAIFPWLMGKSSPVLKWYGEIQKQRWLKSKGINQIIN</sequence>
<comment type="similarity">
    <text evidence="1 3">Belongs to the short-chain dehydrogenases/reductases (SDR) family.</text>
</comment>
<accession>A0A4R8MXC8</accession>
<name>A0A4R8MXC8_LEPME</name>
<dbReference type="SUPFAM" id="SSF51735">
    <property type="entry name" value="NAD(P)-binding Rossmann-fold domains"/>
    <property type="match status" value="1"/>
</dbReference>
<dbReference type="GeneID" id="79826012"/>
<dbReference type="GO" id="GO:0016020">
    <property type="term" value="C:membrane"/>
    <property type="evidence" value="ECO:0007669"/>
    <property type="project" value="TreeGrafter"/>
</dbReference>
<dbReference type="RefSeq" id="WP_243836396.1">
    <property type="nucleotide sequence ID" value="NZ_SORO01000001.1"/>
</dbReference>
<dbReference type="EMBL" id="SORO01000001">
    <property type="protein sequence ID" value="TDY71695.1"/>
    <property type="molecule type" value="Genomic_DNA"/>
</dbReference>
<comment type="caution">
    <text evidence="4">The sequence shown here is derived from an EMBL/GenBank/DDBJ whole genome shotgun (WGS) entry which is preliminary data.</text>
</comment>
<evidence type="ECO:0000313" key="4">
    <source>
        <dbReference type="EMBL" id="TDY71695.1"/>
    </source>
</evidence>
<dbReference type="Proteomes" id="UP000294684">
    <property type="component" value="Unassembled WGS sequence"/>
</dbReference>
<reference evidence="4 5" key="1">
    <citation type="submission" date="2019-03" db="EMBL/GenBank/DDBJ databases">
        <title>Genomic Encyclopedia of Archaeal and Bacterial Type Strains, Phase II (KMG-II): from individual species to whole genera.</title>
        <authorList>
            <person name="Goeker M."/>
        </authorList>
    </citation>
    <scope>NUCLEOTIDE SEQUENCE [LARGE SCALE GENOMIC DNA]</scope>
    <source>
        <strain evidence="4 5">DSM 21537</strain>
    </source>
</reference>
<evidence type="ECO:0000256" key="3">
    <source>
        <dbReference type="RuleBase" id="RU000363"/>
    </source>
</evidence>
<dbReference type="CDD" id="cd05233">
    <property type="entry name" value="SDR_c"/>
    <property type="match status" value="1"/>
</dbReference>
<dbReference type="Pfam" id="PF00106">
    <property type="entry name" value="adh_short"/>
    <property type="match status" value="1"/>
</dbReference>
<dbReference type="GO" id="GO:0016491">
    <property type="term" value="F:oxidoreductase activity"/>
    <property type="evidence" value="ECO:0007669"/>
    <property type="project" value="UniProtKB-KW"/>
</dbReference>
<dbReference type="Gene3D" id="3.40.50.720">
    <property type="entry name" value="NAD(P)-binding Rossmann-like Domain"/>
    <property type="match status" value="1"/>
</dbReference>
<organism evidence="4 5">
    <name type="scientific">Leptospira meyeri</name>
    <dbReference type="NCBI Taxonomy" id="29508"/>
    <lineage>
        <taxon>Bacteria</taxon>
        <taxon>Pseudomonadati</taxon>
        <taxon>Spirochaetota</taxon>
        <taxon>Spirochaetia</taxon>
        <taxon>Leptospirales</taxon>
        <taxon>Leptospiraceae</taxon>
        <taxon>Leptospira</taxon>
    </lineage>
</organism>